<evidence type="ECO:0000259" key="1">
    <source>
        <dbReference type="SMART" id="SM00829"/>
    </source>
</evidence>
<dbReference type="Proteomes" id="UP000044602">
    <property type="component" value="Unassembled WGS sequence"/>
</dbReference>
<evidence type="ECO:0000313" key="3">
    <source>
        <dbReference type="EMBL" id="CRK42117.1"/>
    </source>
</evidence>
<dbReference type="InterPro" id="IPR020843">
    <property type="entry name" value="ER"/>
</dbReference>
<evidence type="ECO:0000313" key="5">
    <source>
        <dbReference type="Proteomes" id="UP000045706"/>
    </source>
</evidence>
<dbReference type="InterPro" id="IPR011032">
    <property type="entry name" value="GroES-like_sf"/>
</dbReference>
<dbReference type="GO" id="GO:0016491">
    <property type="term" value="F:oxidoreductase activity"/>
    <property type="evidence" value="ECO:0007669"/>
    <property type="project" value="InterPro"/>
</dbReference>
<dbReference type="InterPro" id="IPR036291">
    <property type="entry name" value="NAD(P)-bd_dom_sf"/>
</dbReference>
<accession>A0A0G4N6K6</accession>
<evidence type="ECO:0000313" key="2">
    <source>
        <dbReference type="EMBL" id="CRK16075.1"/>
    </source>
</evidence>
<dbReference type="SUPFAM" id="SSF50129">
    <property type="entry name" value="GroES-like"/>
    <property type="match status" value="1"/>
</dbReference>
<dbReference type="Gene3D" id="3.90.180.10">
    <property type="entry name" value="Medium-chain alcohol dehydrogenases, catalytic domain"/>
    <property type="match status" value="1"/>
</dbReference>
<proteinExistence type="predicted"/>
<name>A0A0G4N6K6_VERLO</name>
<dbReference type="InterPro" id="IPR052585">
    <property type="entry name" value="Lipid_raft_assoc_Zn_ADH"/>
</dbReference>
<dbReference type="STRING" id="100787.A0A0G4N6K6"/>
<dbReference type="PANTHER" id="PTHR43482:SF4">
    <property type="entry name" value="ALCOHOL DEHYDROGENASE, PUTATIVE (AFU_ORTHOLOGUE AFUA_7G06260)-RELATED"/>
    <property type="match status" value="1"/>
</dbReference>
<feature type="domain" description="Enoyl reductase (ER)" evidence="1">
    <location>
        <begin position="8"/>
        <end position="311"/>
    </location>
</feature>
<gene>
    <name evidence="3" type="ORF">BN1708_008661</name>
    <name evidence="2" type="ORF">BN1723_002250</name>
</gene>
<organism evidence="3 4">
    <name type="scientific">Verticillium longisporum</name>
    <name type="common">Verticillium dahliae var. longisporum</name>
    <dbReference type="NCBI Taxonomy" id="100787"/>
    <lineage>
        <taxon>Eukaryota</taxon>
        <taxon>Fungi</taxon>
        <taxon>Dikarya</taxon>
        <taxon>Ascomycota</taxon>
        <taxon>Pezizomycotina</taxon>
        <taxon>Sordariomycetes</taxon>
        <taxon>Hypocreomycetidae</taxon>
        <taxon>Glomerellales</taxon>
        <taxon>Plectosphaerellaceae</taxon>
        <taxon>Verticillium</taxon>
    </lineage>
</organism>
<dbReference type="AlphaFoldDB" id="A0A0G4N6K6"/>
<dbReference type="EMBL" id="CVQH01027305">
    <property type="protein sequence ID" value="CRK42117.1"/>
    <property type="molecule type" value="Genomic_DNA"/>
</dbReference>
<dbReference type="Proteomes" id="UP000045706">
    <property type="component" value="Unassembled WGS sequence"/>
</dbReference>
<keyword evidence="4" id="KW-1185">Reference proteome</keyword>
<dbReference type="Pfam" id="PF13602">
    <property type="entry name" value="ADH_zinc_N_2"/>
    <property type="match status" value="1"/>
</dbReference>
<dbReference type="EMBL" id="CVQI01006668">
    <property type="protein sequence ID" value="CRK16075.1"/>
    <property type="molecule type" value="Genomic_DNA"/>
</dbReference>
<dbReference type="SUPFAM" id="SSF51735">
    <property type="entry name" value="NAD(P)-binding Rossmann-fold domains"/>
    <property type="match status" value="1"/>
</dbReference>
<sequence>MKAVQLLGEMSSPRIVTNSAMEKPTPTGREILVNVFAAGVTGDAVMWPETYATPSRIPGHEVSGSIAAFGPDYAGDLVLGQLIYAFISAERGQGQADFVVCSPDEVAPKPTTISHAEAAALPIPLLTAWEALKDYGNMSAGMGVLVTGASGAVGSFSVQMAAQVKDSRVIALASSQHHKWLETLGATETIDYKTEGWEATVQAVDVVFDTVGGDILTKAWNTIKDGGIIITVGDPAPAWAFGKAEPREASQHPNARYKYFIVSPNAKRLAEATTLVDEGGIKSLAVERFSFDDASEAWAFARRRGRGKKAVIDFEGKCPRSGASVPDGNISA</sequence>
<dbReference type="CDD" id="cd05289">
    <property type="entry name" value="MDR_like_2"/>
    <property type="match status" value="1"/>
</dbReference>
<reference evidence="4 5" key="1">
    <citation type="submission" date="2015-05" db="EMBL/GenBank/DDBJ databases">
        <authorList>
            <person name="Fogelqvist Johan"/>
        </authorList>
    </citation>
    <scope>NUCLEOTIDE SEQUENCE [LARGE SCALE GENOMIC DNA]</scope>
    <source>
        <strain evidence="3">VL1</strain>
        <strain evidence="2">VL2</strain>
    </source>
</reference>
<dbReference type="PANTHER" id="PTHR43482">
    <property type="entry name" value="PROTEIN AST1-RELATED"/>
    <property type="match status" value="1"/>
</dbReference>
<evidence type="ECO:0000313" key="4">
    <source>
        <dbReference type="Proteomes" id="UP000044602"/>
    </source>
</evidence>
<protein>
    <recommendedName>
        <fullName evidence="1">Enoyl reductase (ER) domain-containing protein</fullName>
    </recommendedName>
</protein>
<dbReference type="Gene3D" id="3.40.50.720">
    <property type="entry name" value="NAD(P)-binding Rossmann-like Domain"/>
    <property type="match status" value="1"/>
</dbReference>
<dbReference type="SMART" id="SM00829">
    <property type="entry name" value="PKS_ER"/>
    <property type="match status" value="1"/>
</dbReference>